<reference evidence="1" key="1">
    <citation type="submission" date="2019-12" db="EMBL/GenBank/DDBJ databases">
        <authorList>
            <person name="Scholes J."/>
        </authorList>
    </citation>
    <scope>NUCLEOTIDE SEQUENCE</scope>
</reference>
<dbReference type="OrthoDB" id="905746at2759"/>
<keyword evidence="2" id="KW-1185">Reference proteome</keyword>
<protein>
    <submittedName>
        <fullName evidence="1">Uncharacterized protein</fullName>
    </submittedName>
</protein>
<dbReference type="Proteomes" id="UP001153555">
    <property type="component" value="Unassembled WGS sequence"/>
</dbReference>
<proteinExistence type="predicted"/>
<organism evidence="1 2">
    <name type="scientific">Striga hermonthica</name>
    <name type="common">Purple witchweed</name>
    <name type="synonym">Buchnera hermonthica</name>
    <dbReference type="NCBI Taxonomy" id="68872"/>
    <lineage>
        <taxon>Eukaryota</taxon>
        <taxon>Viridiplantae</taxon>
        <taxon>Streptophyta</taxon>
        <taxon>Embryophyta</taxon>
        <taxon>Tracheophyta</taxon>
        <taxon>Spermatophyta</taxon>
        <taxon>Magnoliopsida</taxon>
        <taxon>eudicotyledons</taxon>
        <taxon>Gunneridae</taxon>
        <taxon>Pentapetalae</taxon>
        <taxon>asterids</taxon>
        <taxon>lamiids</taxon>
        <taxon>Lamiales</taxon>
        <taxon>Orobanchaceae</taxon>
        <taxon>Buchnereae</taxon>
        <taxon>Striga</taxon>
    </lineage>
</organism>
<dbReference type="EMBL" id="CACSLK010014277">
    <property type="protein sequence ID" value="CAA0816558.1"/>
    <property type="molecule type" value="Genomic_DNA"/>
</dbReference>
<accession>A0A9N7R8I3</accession>
<sequence>MSPYQVVFGKSFLLPVKLEHKAYWSMRRINLDFEKARVERKSQLNELDEFRMETYESSSICKEKMKKYYDKLNESGSLLNVIELYSSMHDPSYFSESLSQGGQDCL</sequence>
<gene>
    <name evidence="1" type="ORF">SHERM_16424</name>
</gene>
<evidence type="ECO:0000313" key="2">
    <source>
        <dbReference type="Proteomes" id="UP001153555"/>
    </source>
</evidence>
<evidence type="ECO:0000313" key="1">
    <source>
        <dbReference type="EMBL" id="CAA0816558.1"/>
    </source>
</evidence>
<comment type="caution">
    <text evidence="1">The sequence shown here is derived from an EMBL/GenBank/DDBJ whole genome shotgun (WGS) entry which is preliminary data.</text>
</comment>
<dbReference type="AlphaFoldDB" id="A0A9N7R8I3"/>
<name>A0A9N7R8I3_STRHE</name>